<dbReference type="InterPro" id="IPR050960">
    <property type="entry name" value="AB_hydrolase_4_sf"/>
</dbReference>
<evidence type="ECO:0000313" key="3">
    <source>
        <dbReference type="EMBL" id="SFV66568.1"/>
    </source>
</evidence>
<dbReference type="GO" id="GO:0016301">
    <property type="term" value="F:kinase activity"/>
    <property type="evidence" value="ECO:0007669"/>
    <property type="project" value="UniProtKB-KW"/>
</dbReference>
<organism evidence="3">
    <name type="scientific">hydrothermal vent metagenome</name>
    <dbReference type="NCBI Taxonomy" id="652676"/>
    <lineage>
        <taxon>unclassified sequences</taxon>
        <taxon>metagenomes</taxon>
        <taxon>ecological metagenomes</taxon>
    </lineage>
</organism>
<dbReference type="NCBIfam" id="NF008218">
    <property type="entry name" value="PRK10985.1"/>
    <property type="match status" value="1"/>
</dbReference>
<dbReference type="PIRSF" id="PIRSF005211">
    <property type="entry name" value="Ab_hydro_YheT"/>
    <property type="match status" value="1"/>
</dbReference>
<feature type="domain" description="AB hydrolase-1" evidence="2">
    <location>
        <begin position="58"/>
        <end position="301"/>
    </location>
</feature>
<reference evidence="3" key="1">
    <citation type="submission" date="2016-10" db="EMBL/GenBank/DDBJ databases">
        <authorList>
            <person name="de Groot N.N."/>
        </authorList>
    </citation>
    <scope>NUCLEOTIDE SEQUENCE</scope>
</reference>
<dbReference type="GO" id="GO:0047372">
    <property type="term" value="F:monoacylglycerol lipase activity"/>
    <property type="evidence" value="ECO:0007669"/>
    <property type="project" value="TreeGrafter"/>
</dbReference>
<dbReference type="InterPro" id="IPR029058">
    <property type="entry name" value="AB_hydrolase_fold"/>
</dbReference>
<dbReference type="Gene3D" id="3.40.50.1820">
    <property type="entry name" value="alpha/beta hydrolase"/>
    <property type="match status" value="1"/>
</dbReference>
<dbReference type="AlphaFoldDB" id="A0A1W1CL27"/>
<dbReference type="InterPro" id="IPR000073">
    <property type="entry name" value="AB_hydrolase_1"/>
</dbReference>
<sequence>MKFQPSLMLKNRHIQTVYASLFRKFPKLEIAIESFKLSDGDFVEAYWHILTNHTNTTPIVILFHGLAGSFTSPYIQGSMQALSQAGFSSVIMHFRGCSGKENHKARSYHSGDTKDALEFITAVKKRYPHTKLFAVGYSLGANMLLKLLGEEKEKILLDAAIAVSAPMLLDVCANRMNHGFSKFYQYILLKDLRIMLDKKYDKFDMQKLLGLKRKDINNLKNFWQFDEAYTAKINSFTSAQDYYQKSSAKAYLKNITIPTLIIHAKNDPFMTPEVIPNKEEISHSVALEILENGGHVGFISGTIFKPEYWLEKRVVDYFLKQSST</sequence>
<dbReference type="SUPFAM" id="SSF53474">
    <property type="entry name" value="alpha/beta-Hydrolases"/>
    <property type="match status" value="1"/>
</dbReference>
<dbReference type="InterPro" id="IPR012020">
    <property type="entry name" value="ABHD4"/>
</dbReference>
<protein>
    <submittedName>
        <fullName evidence="3">Hydrolase, alpha/beta fold family functionally coupled to Phosphoribulokinase</fullName>
    </submittedName>
</protein>
<name>A0A1W1CL27_9ZZZZ</name>
<evidence type="ECO:0000259" key="2">
    <source>
        <dbReference type="Pfam" id="PF00561"/>
    </source>
</evidence>
<keyword evidence="3" id="KW-0808">Transferase</keyword>
<dbReference type="PANTHER" id="PTHR10794:SF94">
    <property type="entry name" value="ESTERASE YHET-RELATED"/>
    <property type="match status" value="1"/>
</dbReference>
<dbReference type="PANTHER" id="PTHR10794">
    <property type="entry name" value="ABHYDROLASE DOMAIN-CONTAINING PROTEIN"/>
    <property type="match status" value="1"/>
</dbReference>
<evidence type="ECO:0000256" key="1">
    <source>
        <dbReference type="ARBA" id="ARBA00010884"/>
    </source>
</evidence>
<accession>A0A1W1CL27</accession>
<dbReference type="EMBL" id="FPHK01000101">
    <property type="protein sequence ID" value="SFV66568.1"/>
    <property type="molecule type" value="Genomic_DNA"/>
</dbReference>
<dbReference type="Pfam" id="PF00561">
    <property type="entry name" value="Abhydrolase_1"/>
    <property type="match status" value="1"/>
</dbReference>
<keyword evidence="3" id="KW-0418">Kinase</keyword>
<comment type="similarity">
    <text evidence="1">Belongs to the AB hydrolase superfamily. AB hydrolase 4 family.</text>
</comment>
<gene>
    <name evidence="3" type="ORF">MNB_SM-6-1041</name>
</gene>
<proteinExistence type="inferred from homology"/>
<keyword evidence="3" id="KW-0378">Hydrolase</keyword>
<dbReference type="GO" id="GO:0034338">
    <property type="term" value="F:short-chain carboxylesterase activity"/>
    <property type="evidence" value="ECO:0007669"/>
    <property type="project" value="TreeGrafter"/>
</dbReference>